<comment type="caution">
    <text evidence="5">The sequence shown here is derived from an EMBL/GenBank/DDBJ whole genome shotgun (WGS) entry which is preliminary data.</text>
</comment>
<dbReference type="PRINTS" id="PR00502">
    <property type="entry name" value="NUDIXFAMILY"/>
</dbReference>
<dbReference type="SUPFAM" id="SSF55811">
    <property type="entry name" value="Nudix"/>
    <property type="match status" value="1"/>
</dbReference>
<dbReference type="PROSITE" id="PS00893">
    <property type="entry name" value="NUDIX_BOX"/>
    <property type="match status" value="1"/>
</dbReference>
<evidence type="ECO:0000313" key="5">
    <source>
        <dbReference type="EMBL" id="KTD85009.1"/>
    </source>
</evidence>
<dbReference type="AlphaFoldDB" id="A0A0W1AUI0"/>
<dbReference type="InterPro" id="IPR000086">
    <property type="entry name" value="NUDIX_hydrolase_dom"/>
</dbReference>
<proteinExistence type="inferred from homology"/>
<dbReference type="Pfam" id="PF00293">
    <property type="entry name" value="NUDIX"/>
    <property type="match status" value="1"/>
</dbReference>
<dbReference type="GO" id="GO:0016787">
    <property type="term" value="F:hydrolase activity"/>
    <property type="evidence" value="ECO:0007669"/>
    <property type="project" value="UniProtKB-KW"/>
</dbReference>
<accession>A0A0W1AUI0</accession>
<gene>
    <name evidence="5" type="ORF">UQ64_00560</name>
</gene>
<dbReference type="PANTHER" id="PTHR43046">
    <property type="entry name" value="GDP-MANNOSE MANNOSYL HYDROLASE"/>
    <property type="match status" value="1"/>
</dbReference>
<keyword evidence="2 3" id="KW-0378">Hydrolase</keyword>
<dbReference type="OrthoDB" id="9816289at2"/>
<dbReference type="InterPro" id="IPR020476">
    <property type="entry name" value="Nudix_hydrolase"/>
</dbReference>
<name>A0A0W1AUI0_9BACL</name>
<evidence type="ECO:0000259" key="4">
    <source>
        <dbReference type="PROSITE" id="PS51462"/>
    </source>
</evidence>
<evidence type="ECO:0000256" key="2">
    <source>
        <dbReference type="ARBA" id="ARBA00022801"/>
    </source>
</evidence>
<dbReference type="InterPro" id="IPR015797">
    <property type="entry name" value="NUDIX_hydrolase-like_dom_sf"/>
</dbReference>
<reference evidence="5 6" key="1">
    <citation type="journal article" date="2015" name="Int. Biodeterior. Biodegradation">
        <title>Physiological and genetic screening methods for the isolation of methyl tert-butyl ether-degrading bacteria for bioremediation purposes.</title>
        <authorList>
            <person name="Guisado I.M."/>
            <person name="Purswani J."/>
            <person name="Gonzalez Lopez J."/>
            <person name="Pozo C."/>
        </authorList>
    </citation>
    <scope>NUCLEOTIDE SEQUENCE [LARGE SCALE GENOMIC DNA]</scope>
    <source>
        <strain evidence="5 6">SH7</strain>
    </source>
</reference>
<dbReference type="Gene3D" id="3.90.79.10">
    <property type="entry name" value="Nucleoside Triphosphate Pyrophosphohydrolase"/>
    <property type="match status" value="1"/>
</dbReference>
<dbReference type="EMBL" id="LCZJ02000032">
    <property type="protein sequence ID" value="KTD85009.1"/>
    <property type="molecule type" value="Genomic_DNA"/>
</dbReference>
<dbReference type="CDD" id="cd02883">
    <property type="entry name" value="NUDIX_Hydrolase"/>
    <property type="match status" value="1"/>
</dbReference>
<protein>
    <submittedName>
        <fullName evidence="5">ADP-ribose pyrophosphatase</fullName>
    </submittedName>
</protein>
<dbReference type="PANTHER" id="PTHR43046:SF14">
    <property type="entry name" value="MUTT_NUDIX FAMILY PROTEIN"/>
    <property type="match status" value="1"/>
</dbReference>
<dbReference type="Proteomes" id="UP000054709">
    <property type="component" value="Unassembled WGS sequence"/>
</dbReference>
<comment type="cofactor">
    <cofactor evidence="1">
        <name>Mg(2+)</name>
        <dbReference type="ChEBI" id="CHEBI:18420"/>
    </cofactor>
</comment>
<sequence length="160" mass="17918">MAWPTHIVAVGGFAENEQGDILLVKTHHGGWVFPGGQVEVGENLIDALIREIKEESGIDVTVSQLIGVYSNTGIHKWYDGVTDVPTKVMFDFICKPVGGELCTSEETSEVMWVAKEKVLDWITQPAIRTRYQAYLDYDGNTRYMDYVTGGKFEVNLDRTV</sequence>
<comment type="similarity">
    <text evidence="3">Belongs to the Nudix hydrolase family.</text>
</comment>
<dbReference type="RefSeq" id="WP_060625199.1">
    <property type="nucleotide sequence ID" value="NZ_LCZJ02000032.1"/>
</dbReference>
<evidence type="ECO:0000256" key="1">
    <source>
        <dbReference type="ARBA" id="ARBA00001946"/>
    </source>
</evidence>
<dbReference type="PROSITE" id="PS51462">
    <property type="entry name" value="NUDIX"/>
    <property type="match status" value="1"/>
</dbReference>
<keyword evidence="6" id="KW-1185">Reference proteome</keyword>
<dbReference type="InterPro" id="IPR020084">
    <property type="entry name" value="NUDIX_hydrolase_CS"/>
</dbReference>
<feature type="domain" description="Nudix hydrolase" evidence="4">
    <location>
        <begin position="5"/>
        <end position="136"/>
    </location>
</feature>
<organism evidence="5 6">
    <name type="scientific">Paenibacillus etheri</name>
    <dbReference type="NCBI Taxonomy" id="1306852"/>
    <lineage>
        <taxon>Bacteria</taxon>
        <taxon>Bacillati</taxon>
        <taxon>Bacillota</taxon>
        <taxon>Bacilli</taxon>
        <taxon>Bacillales</taxon>
        <taxon>Paenibacillaceae</taxon>
        <taxon>Paenibacillus</taxon>
    </lineage>
</organism>
<evidence type="ECO:0000256" key="3">
    <source>
        <dbReference type="RuleBase" id="RU003476"/>
    </source>
</evidence>
<evidence type="ECO:0000313" key="6">
    <source>
        <dbReference type="Proteomes" id="UP000054709"/>
    </source>
</evidence>